<dbReference type="AlphaFoldDB" id="A0A078S5B0"/>
<dbReference type="Proteomes" id="UP000028013">
    <property type="component" value="Unassembled WGS sequence"/>
</dbReference>
<dbReference type="GeneID" id="75114439"/>
<name>A0A078S5B0_BACUN</name>
<evidence type="ECO:0000313" key="1">
    <source>
        <dbReference type="EMBL" id="KDS51377.1"/>
    </source>
</evidence>
<sequence>MQEEKFISEFWKSNERSNFSKEATVLFFYLIYIWKNENKPEKFYVHPASLLCKVRGFTVKDVLSASKELQERNYISFTAPEKDWCSGEYSLCMERAGQGKEITANGK</sequence>
<accession>A0A078S5B0</accession>
<proteinExistence type="predicted"/>
<reference evidence="1 2" key="1">
    <citation type="submission" date="2014-04" db="EMBL/GenBank/DDBJ databases">
        <authorList>
            <person name="Sears C."/>
            <person name="Carroll K."/>
            <person name="Sack B.R."/>
            <person name="Qadri F."/>
            <person name="Myers L.L."/>
            <person name="Chung G.-T."/>
            <person name="Escheverria P."/>
            <person name="Fraser C.M."/>
            <person name="Sadzewicz L."/>
            <person name="Shefchek K.A."/>
            <person name="Tallon L."/>
            <person name="Das S.P."/>
            <person name="Daugherty S."/>
            <person name="Mongodin E.F."/>
        </authorList>
    </citation>
    <scope>NUCLEOTIDE SEQUENCE [LARGE SCALE GENOMIC DNA]</scope>
    <source>
        <strain evidence="1 2">3978 T3 ii</strain>
    </source>
</reference>
<dbReference type="PATRIC" id="fig|1339349.3.peg.1939"/>
<organism evidence="1 2">
    <name type="scientific">Bacteroides uniformis str. 3978 T3 ii</name>
    <dbReference type="NCBI Taxonomy" id="1339349"/>
    <lineage>
        <taxon>Bacteria</taxon>
        <taxon>Pseudomonadati</taxon>
        <taxon>Bacteroidota</taxon>
        <taxon>Bacteroidia</taxon>
        <taxon>Bacteroidales</taxon>
        <taxon>Bacteroidaceae</taxon>
        <taxon>Bacteroides</taxon>
    </lineage>
</organism>
<protein>
    <submittedName>
        <fullName evidence="1">Uncharacterized protein</fullName>
    </submittedName>
</protein>
<evidence type="ECO:0000313" key="2">
    <source>
        <dbReference type="Proteomes" id="UP000028013"/>
    </source>
</evidence>
<dbReference type="RefSeq" id="WP_004319354.1">
    <property type="nucleotide sequence ID" value="NZ_JNHN01000170.1"/>
</dbReference>
<dbReference type="EMBL" id="JNHN01000170">
    <property type="protein sequence ID" value="KDS51377.1"/>
    <property type="molecule type" value="Genomic_DNA"/>
</dbReference>
<comment type="caution">
    <text evidence="1">The sequence shown here is derived from an EMBL/GenBank/DDBJ whole genome shotgun (WGS) entry which is preliminary data.</text>
</comment>
<gene>
    <name evidence="1" type="ORF">M094_0689</name>
</gene>